<dbReference type="InterPro" id="IPR012337">
    <property type="entry name" value="RNaseH-like_sf"/>
</dbReference>
<dbReference type="PANTHER" id="PTHR10133:SF27">
    <property type="entry name" value="DNA POLYMERASE NU"/>
    <property type="match status" value="1"/>
</dbReference>
<dbReference type="SUPFAM" id="SSF56672">
    <property type="entry name" value="DNA/RNA polymerases"/>
    <property type="match status" value="1"/>
</dbReference>
<dbReference type="Gene3D" id="1.10.150.20">
    <property type="entry name" value="5' to 3' exonuclease, C-terminal subdomain"/>
    <property type="match status" value="1"/>
</dbReference>
<evidence type="ECO:0000256" key="2">
    <source>
        <dbReference type="ARBA" id="ARBA00022705"/>
    </source>
</evidence>
<dbReference type="InterPro" id="IPR001098">
    <property type="entry name" value="DNA-dir_DNA_pol_A_palm_dom"/>
</dbReference>
<organism evidence="5 6">
    <name type="scientific">Bacillus safensis</name>
    <dbReference type="NCBI Taxonomy" id="561879"/>
    <lineage>
        <taxon>Bacteria</taxon>
        <taxon>Bacillati</taxon>
        <taxon>Bacillota</taxon>
        <taxon>Bacilli</taxon>
        <taxon>Bacillales</taxon>
        <taxon>Bacillaceae</taxon>
        <taxon>Bacillus</taxon>
    </lineage>
</organism>
<comment type="catalytic activity">
    <reaction evidence="3">
        <text>DNA(n) + a 2'-deoxyribonucleoside 5'-triphosphate = DNA(n+1) + diphosphate</text>
        <dbReference type="Rhea" id="RHEA:22508"/>
        <dbReference type="Rhea" id="RHEA-COMP:17339"/>
        <dbReference type="Rhea" id="RHEA-COMP:17340"/>
        <dbReference type="ChEBI" id="CHEBI:33019"/>
        <dbReference type="ChEBI" id="CHEBI:61560"/>
        <dbReference type="ChEBI" id="CHEBI:173112"/>
        <dbReference type="EC" id="2.7.7.7"/>
    </reaction>
</comment>
<protein>
    <recommendedName>
        <fullName evidence="1">DNA-directed DNA polymerase</fullName>
        <ecNumber evidence="1">2.7.7.7</ecNumber>
    </recommendedName>
</protein>
<evidence type="ECO:0000256" key="3">
    <source>
        <dbReference type="ARBA" id="ARBA00049244"/>
    </source>
</evidence>
<dbReference type="InterPro" id="IPR002298">
    <property type="entry name" value="DNA_polymerase_A"/>
</dbReference>
<evidence type="ECO:0000313" key="5">
    <source>
        <dbReference type="EMBL" id="APT44469.1"/>
    </source>
</evidence>
<evidence type="ECO:0000256" key="1">
    <source>
        <dbReference type="ARBA" id="ARBA00012417"/>
    </source>
</evidence>
<dbReference type="EMBL" id="CP015607">
    <property type="protein sequence ID" value="APT44469.1"/>
    <property type="molecule type" value="Genomic_DNA"/>
</dbReference>
<reference evidence="5 6" key="1">
    <citation type="submission" date="2016-05" db="EMBL/GenBank/DDBJ databases">
        <title>Complete Genome and Methylome Analysis of Psychrotrophic Bacterial Isolates from Antarctic Lake Untersee.</title>
        <authorList>
            <person name="Fomenkov A."/>
            <person name="Akimov V.N."/>
            <person name="Vasilyeva L.V."/>
            <person name="Andersen D."/>
            <person name="Vincze T."/>
            <person name="Roberts R.J."/>
        </authorList>
    </citation>
    <scope>NUCLEOTIDE SEQUENCE [LARGE SCALE GENOMIC DNA]</scope>
    <source>
        <strain evidence="5 6">U14-5</strain>
    </source>
</reference>
<dbReference type="CDD" id="cd08642">
    <property type="entry name" value="DNA_pol_A_pol_I_A"/>
    <property type="match status" value="1"/>
</dbReference>
<dbReference type="InterPro" id="IPR043502">
    <property type="entry name" value="DNA/RNA_pol_sf"/>
</dbReference>
<gene>
    <name evidence="5" type="ORF">BSA145_00125</name>
</gene>
<feature type="domain" description="DNA-directed DNA polymerase family A palm" evidence="4">
    <location>
        <begin position="371"/>
        <end position="625"/>
    </location>
</feature>
<dbReference type="GO" id="GO:0003887">
    <property type="term" value="F:DNA-directed DNA polymerase activity"/>
    <property type="evidence" value="ECO:0007669"/>
    <property type="project" value="UniProtKB-EC"/>
</dbReference>
<evidence type="ECO:0000259" key="4">
    <source>
        <dbReference type="SMART" id="SM00482"/>
    </source>
</evidence>
<dbReference type="Pfam" id="PF00476">
    <property type="entry name" value="DNA_pol_A"/>
    <property type="match status" value="1"/>
</dbReference>
<dbReference type="GO" id="GO:0003677">
    <property type="term" value="F:DNA binding"/>
    <property type="evidence" value="ECO:0007669"/>
    <property type="project" value="InterPro"/>
</dbReference>
<proteinExistence type="predicted"/>
<name>A0A1L6ZD81_BACIA</name>
<sequence length="660" mass="73695">MIHSLNIDIETYSSVDIKKAGLYKYVQSPDFQILLFAYAINGGETKIVDLAQGDTIPDYVQSAISDLAVIKHAYNAAFEWYCLSKYFGIDPKQWVNQWRCTMFHGLYCGYTAGLAATAKALGLPNDKRKMSIGNALIKLFCTPTKPNKKNGGRTRTYPHHESEKWESFKSYCIQDVVVEMAVQSKLHHFQPPAYEQKLWELDQLINVKGIAVDFDLVDGALSISDKSTDELMNEAIQLTGLNNPNSSQQLMKWLSDQGIEVENLQKATVSELIESLEGDPKRVLEIRQELSKTSVKKYQAMAAARCEDGRVRGLLQFYGANRTGRWAGRLVQVQNLPRNYIETLGLARKYVKAQNIDALKLLYGNVPDTLSQLIRTAFIPSPGHLLAVSDFSAIEARVIAWLAGEAWRLDVFNTHGRIYEASASQMFGVDISLISKGNPEYELRQKGKVAELALGYQGGSGALISMGALKMGLTEDELPDIVRRWRSSNKRIVDLWYSLENAALSVMRNGQAVGVMGLVFARESDIKNGLDFLSITLPSGRKLYYAKPFLGVNDFGKESIFYYGMDQTTKKWGKVNTYGGKITENVVQAIARDCLAETLFRLENAGLETVIHVHDEVVLDVPAEKADLESVVRLMSEPISWAPGLPLAADGFVTEYYKKD</sequence>
<accession>A0A1L6ZD81</accession>
<evidence type="ECO:0000313" key="6">
    <source>
        <dbReference type="Proteomes" id="UP000185426"/>
    </source>
</evidence>
<dbReference type="EC" id="2.7.7.7" evidence="1"/>
<dbReference type="PANTHER" id="PTHR10133">
    <property type="entry name" value="DNA POLYMERASE I"/>
    <property type="match status" value="1"/>
</dbReference>
<dbReference type="SUPFAM" id="SSF53098">
    <property type="entry name" value="Ribonuclease H-like"/>
    <property type="match status" value="1"/>
</dbReference>
<keyword evidence="2" id="KW-0235">DNA replication</keyword>
<dbReference type="SMART" id="SM00482">
    <property type="entry name" value="POLAc"/>
    <property type="match status" value="1"/>
</dbReference>
<dbReference type="Proteomes" id="UP000185426">
    <property type="component" value="Chromosome"/>
</dbReference>
<dbReference type="AlphaFoldDB" id="A0A1L6ZD81"/>
<dbReference type="GO" id="GO:0006302">
    <property type="term" value="P:double-strand break repair"/>
    <property type="evidence" value="ECO:0007669"/>
    <property type="project" value="TreeGrafter"/>
</dbReference>
<dbReference type="GO" id="GO:0006261">
    <property type="term" value="P:DNA-templated DNA replication"/>
    <property type="evidence" value="ECO:0007669"/>
    <property type="project" value="InterPro"/>
</dbReference>